<dbReference type="KEGG" id="xbc:ELE36_16295"/>
<dbReference type="InterPro" id="IPR044725">
    <property type="entry name" value="CBSX3_CBS_dom"/>
</dbReference>
<dbReference type="PROSITE" id="PS51371">
    <property type="entry name" value="CBS"/>
    <property type="match status" value="2"/>
</dbReference>
<dbReference type="PANTHER" id="PTHR43080">
    <property type="entry name" value="CBS DOMAIN-CONTAINING PROTEIN CBSX3, MITOCHONDRIAL"/>
    <property type="match status" value="1"/>
</dbReference>
<evidence type="ECO:0000256" key="2">
    <source>
        <dbReference type="PROSITE-ProRule" id="PRU00703"/>
    </source>
</evidence>
<keyword evidence="1 2" id="KW-0129">CBS domain</keyword>
<dbReference type="SUPFAM" id="SSF54631">
    <property type="entry name" value="CBS-domain pair"/>
    <property type="match status" value="1"/>
</dbReference>
<dbReference type="AlphaFoldDB" id="A0A411HQN7"/>
<dbReference type="CDD" id="cd04623">
    <property type="entry name" value="CBS_pair_bac_euk"/>
    <property type="match status" value="1"/>
</dbReference>
<reference evidence="4 5" key="1">
    <citation type="submission" date="2019-01" db="EMBL/GenBank/DDBJ databases">
        <title>Pseudolysobacter antarctica gen. nov., sp. nov., isolated from Fildes Peninsula, Antarctica.</title>
        <authorList>
            <person name="Wei Z."/>
            <person name="Peng F."/>
        </authorList>
    </citation>
    <scope>NUCLEOTIDE SEQUENCE [LARGE SCALE GENOMIC DNA]</scope>
    <source>
        <strain evidence="4 5">AQ6-296</strain>
    </source>
</reference>
<dbReference type="InterPro" id="IPR046342">
    <property type="entry name" value="CBS_dom_sf"/>
</dbReference>
<sequence>MRPKHLLENKGSAIHAIAPDASVLDAIKLMAEKHVGALLVMRGATLVGIVSERDYARKVVLMGRSSRDTAVLDIMSAPVITVNPQATVPECMQTVTEHRVRHLPVVDGERVIGVLSIGDLVKSVIDEQQQHIDQLQRYIAGEAWWWRARPQCLDSANSP</sequence>
<evidence type="ECO:0000259" key="3">
    <source>
        <dbReference type="PROSITE" id="PS51371"/>
    </source>
</evidence>
<dbReference type="RefSeq" id="WP_129836956.1">
    <property type="nucleotide sequence ID" value="NZ_CP035704.1"/>
</dbReference>
<organism evidence="4 5">
    <name type="scientific">Pseudolysobacter antarcticus</name>
    <dbReference type="NCBI Taxonomy" id="2511995"/>
    <lineage>
        <taxon>Bacteria</taxon>
        <taxon>Pseudomonadati</taxon>
        <taxon>Pseudomonadota</taxon>
        <taxon>Gammaproteobacteria</taxon>
        <taxon>Lysobacterales</taxon>
        <taxon>Rhodanobacteraceae</taxon>
        <taxon>Pseudolysobacter</taxon>
    </lineage>
</organism>
<dbReference type="InterPro" id="IPR000644">
    <property type="entry name" value="CBS_dom"/>
</dbReference>
<feature type="domain" description="CBS" evidence="3">
    <location>
        <begin position="75"/>
        <end position="130"/>
    </location>
</feature>
<gene>
    <name evidence="4" type="ORF">ELE36_16295</name>
</gene>
<dbReference type="EMBL" id="CP035704">
    <property type="protein sequence ID" value="QBB72740.1"/>
    <property type="molecule type" value="Genomic_DNA"/>
</dbReference>
<dbReference type="Proteomes" id="UP000291562">
    <property type="component" value="Chromosome"/>
</dbReference>
<dbReference type="Gene3D" id="3.10.580.10">
    <property type="entry name" value="CBS-domain"/>
    <property type="match status" value="1"/>
</dbReference>
<dbReference type="PANTHER" id="PTHR43080:SF2">
    <property type="entry name" value="CBS DOMAIN-CONTAINING PROTEIN"/>
    <property type="match status" value="1"/>
</dbReference>
<name>A0A411HQN7_9GAMM</name>
<dbReference type="Pfam" id="PF00571">
    <property type="entry name" value="CBS"/>
    <property type="match status" value="2"/>
</dbReference>
<protein>
    <submittedName>
        <fullName evidence="4">CBS domain-containing protein</fullName>
    </submittedName>
</protein>
<evidence type="ECO:0000313" key="4">
    <source>
        <dbReference type="EMBL" id="QBB72740.1"/>
    </source>
</evidence>
<evidence type="ECO:0000313" key="5">
    <source>
        <dbReference type="Proteomes" id="UP000291562"/>
    </source>
</evidence>
<evidence type="ECO:0000256" key="1">
    <source>
        <dbReference type="ARBA" id="ARBA00023122"/>
    </source>
</evidence>
<dbReference type="OrthoDB" id="9807125at2"/>
<dbReference type="InterPro" id="IPR051257">
    <property type="entry name" value="Diverse_CBS-Domain"/>
</dbReference>
<proteinExistence type="predicted"/>
<keyword evidence="5" id="KW-1185">Reference proteome</keyword>
<accession>A0A411HQN7</accession>
<feature type="domain" description="CBS" evidence="3">
    <location>
        <begin position="1"/>
        <end position="66"/>
    </location>
</feature>
<dbReference type="SMART" id="SM00116">
    <property type="entry name" value="CBS"/>
    <property type="match status" value="2"/>
</dbReference>